<comment type="function">
    <text evidence="5">Key component of the ribosome quality control system (RQC), a ribosome-associated complex that mediates the extraction of incompletely synthesized nascent chains from stalled ribosomes and their subsequent degradation. RqcH recruits Ala-charged tRNA, and with RqcP directs the elongation of stalled nascent chains on 50S ribosomal subunits, leading to non-templated C-terminal alanine extensions (Ala tail). The Ala tail promotes nascent chain degradation. May add between 1 and at least 8 Ala residues. Binds to stalled 50S ribosomal subunits.</text>
</comment>
<dbReference type="STRING" id="1838280.A6M21_07280"/>
<feature type="domain" description="NFACT RNA-binding" evidence="6">
    <location>
        <begin position="468"/>
        <end position="570"/>
    </location>
</feature>
<evidence type="ECO:0000256" key="3">
    <source>
        <dbReference type="ARBA" id="ARBA00022884"/>
    </source>
</evidence>
<dbReference type="Gene3D" id="2.30.310.10">
    <property type="entry name" value="ibrinogen binding protein from staphylococcus aureus domain"/>
    <property type="match status" value="1"/>
</dbReference>
<dbReference type="FunFam" id="2.30.310.10:FF:000004">
    <property type="entry name" value="Fibronectin-binding protein A"/>
    <property type="match status" value="1"/>
</dbReference>
<dbReference type="EMBL" id="LYVF01000085">
    <property type="protein sequence ID" value="OAT85017.1"/>
    <property type="molecule type" value="Genomic_DNA"/>
</dbReference>
<comment type="similarity">
    <text evidence="5">Belongs to the NEMF family.</text>
</comment>
<dbReference type="GO" id="GO:1990112">
    <property type="term" value="C:RQC complex"/>
    <property type="evidence" value="ECO:0007669"/>
    <property type="project" value="TreeGrafter"/>
</dbReference>
<keyword evidence="8" id="KW-1185">Reference proteome</keyword>
<keyword evidence="4 5" id="KW-0648">Protein biosynthesis</keyword>
<dbReference type="HAMAP" id="MF_00844_B">
    <property type="entry name" value="RqcH_B"/>
    <property type="match status" value="1"/>
</dbReference>
<keyword evidence="2 5" id="KW-0699">rRNA-binding</keyword>
<dbReference type="AlphaFoldDB" id="A0A1B7LGC1"/>
<keyword evidence="3 5" id="KW-0694">RNA-binding</keyword>
<dbReference type="PANTHER" id="PTHR15239">
    <property type="entry name" value="NUCLEAR EXPORT MEDIATOR FACTOR NEMF"/>
    <property type="match status" value="1"/>
</dbReference>
<reference evidence="7 8" key="1">
    <citation type="submission" date="2016-04" db="EMBL/GenBank/DDBJ databases">
        <authorList>
            <person name="Evans L.H."/>
            <person name="Alamgir A."/>
            <person name="Owens N."/>
            <person name="Weber N.D."/>
            <person name="Virtaneva K."/>
            <person name="Barbian K."/>
            <person name="Babar A."/>
            <person name="Rosenke K."/>
        </authorList>
    </citation>
    <scope>NUCLEOTIDE SEQUENCE [LARGE SCALE GENOMIC DNA]</scope>
    <source>
        <strain evidence="7 8">LMa1</strain>
    </source>
</reference>
<dbReference type="InterPro" id="IPR008532">
    <property type="entry name" value="NFACT_RNA-bd"/>
</dbReference>
<evidence type="ECO:0000256" key="5">
    <source>
        <dbReference type="HAMAP-Rule" id="MF_00844"/>
    </source>
</evidence>
<name>A0A1B7LGC1_9FIRM</name>
<evidence type="ECO:0000313" key="8">
    <source>
        <dbReference type="Proteomes" id="UP000078532"/>
    </source>
</evidence>
<protein>
    <recommendedName>
        <fullName evidence="5">Rqc2 homolog RqcH</fullName>
        <shortName evidence="5">RqcH</shortName>
    </recommendedName>
</protein>
<dbReference type="InterPro" id="IPR051608">
    <property type="entry name" value="RQC_Subunit_NEMF"/>
</dbReference>
<dbReference type="PANTHER" id="PTHR15239:SF6">
    <property type="entry name" value="RIBOSOME QUALITY CONTROL COMPLEX SUBUNIT NEMF"/>
    <property type="match status" value="1"/>
</dbReference>
<keyword evidence="1 5" id="KW-0820">tRNA-binding</keyword>
<dbReference type="Pfam" id="PF05833">
    <property type="entry name" value="NFACT_N"/>
    <property type="match status" value="1"/>
</dbReference>
<dbReference type="Proteomes" id="UP000078532">
    <property type="component" value="Unassembled WGS sequence"/>
</dbReference>
<dbReference type="OrthoDB" id="9766163at2"/>
<accession>A0A1B7LGC1</accession>
<dbReference type="RefSeq" id="WP_066667177.1">
    <property type="nucleotide sequence ID" value="NZ_LYVF01000085.1"/>
</dbReference>
<dbReference type="GO" id="GO:0019843">
    <property type="term" value="F:rRNA binding"/>
    <property type="evidence" value="ECO:0007669"/>
    <property type="project" value="UniProtKB-UniRule"/>
</dbReference>
<evidence type="ECO:0000313" key="7">
    <source>
        <dbReference type="EMBL" id="OAT85017.1"/>
    </source>
</evidence>
<organism evidence="7 8">
    <name type="scientific">Desulfotomaculum copahuensis</name>
    <dbReference type="NCBI Taxonomy" id="1838280"/>
    <lineage>
        <taxon>Bacteria</taxon>
        <taxon>Bacillati</taxon>
        <taxon>Bacillota</taxon>
        <taxon>Clostridia</taxon>
        <taxon>Eubacteriales</taxon>
        <taxon>Desulfotomaculaceae</taxon>
        <taxon>Desulfotomaculum</taxon>
    </lineage>
</organism>
<dbReference type="GO" id="GO:0000049">
    <property type="term" value="F:tRNA binding"/>
    <property type="evidence" value="ECO:0007669"/>
    <property type="project" value="UniProtKB-UniRule"/>
</dbReference>
<dbReference type="Gene3D" id="1.10.8.50">
    <property type="match status" value="1"/>
</dbReference>
<dbReference type="GO" id="GO:0072344">
    <property type="term" value="P:rescue of stalled ribosome"/>
    <property type="evidence" value="ECO:0007669"/>
    <property type="project" value="UniProtKB-UniRule"/>
</dbReference>
<gene>
    <name evidence="5" type="primary">rqcH</name>
    <name evidence="7" type="ORF">A6M21_07280</name>
</gene>
<proteinExistence type="inferred from homology"/>
<dbReference type="InterPro" id="IPR043682">
    <property type="entry name" value="RqcH_bacterial"/>
</dbReference>
<comment type="caution">
    <text evidence="7">The sequence shown here is derived from an EMBL/GenBank/DDBJ whole genome shotgun (WGS) entry which is preliminary data.</text>
</comment>
<sequence>MPFDGLVLAAVRRELEAALTGGRIDRIYQPDPYELAMIVHRPGGRLRLTLSAHPYHARVHLTARSRENPCAPPLFCMVLRKHLEGARIRQINQPGLDRVLTIRVEGRDELGELASRHLICEIMGRHSNIILVDPGSGLIIDAIKRYTHAVSRHREVLPGRPYVPPPEQHKQNPLTADEDAFRQIILEQPLETRLEDILQRRLDGISPPVAKEIVYRAGLPAGTILDRCGEHELRVLWQALEQIAVPAGRGVFQPALITDRKGDPVDFAAVDLTHYENMDHQSGTMNELVDAFFARRQEMDRREAQRQSLLSVVRRETGRLAKKLALQEESLSRAARAEDYRLYGELITANIYRLEKGDREAALENFYDSRARTVNILLDPRLTPAENAQAYFKKYNKARHTREAARDRAQDTKAELDYLQGVETAVLQAASAPELEEIRRELVDQDYIKPSPAARQQKKEREKPAPLAFTSSDGLTVLVGCNNRQNDYLTLRLAGGNDIWMHTKDIPGSHVIIRTEGKTVPERTLFEAASLAAYFSRARQSQNVPVDYTERKNVSKPKSARPGYVIYTGQRTITVDPDEELPGKLLRT</sequence>
<evidence type="ECO:0000256" key="1">
    <source>
        <dbReference type="ARBA" id="ARBA00022555"/>
    </source>
</evidence>
<comment type="subunit">
    <text evidence="5">Associates with stalled 50S ribosomal subunits. Binds to RqcP.</text>
</comment>
<evidence type="ECO:0000256" key="4">
    <source>
        <dbReference type="ARBA" id="ARBA00022917"/>
    </source>
</evidence>
<dbReference type="Pfam" id="PF05670">
    <property type="entry name" value="NFACT-R_1"/>
    <property type="match status" value="1"/>
</dbReference>
<evidence type="ECO:0000256" key="2">
    <source>
        <dbReference type="ARBA" id="ARBA00022730"/>
    </source>
</evidence>
<dbReference type="GO" id="GO:0043023">
    <property type="term" value="F:ribosomal large subunit binding"/>
    <property type="evidence" value="ECO:0007669"/>
    <property type="project" value="UniProtKB-UniRule"/>
</dbReference>
<evidence type="ECO:0000259" key="6">
    <source>
        <dbReference type="Pfam" id="PF05670"/>
    </source>
</evidence>